<evidence type="ECO:0000256" key="6">
    <source>
        <dbReference type="ARBA" id="ARBA00023136"/>
    </source>
</evidence>
<dbReference type="GO" id="GO:0050916">
    <property type="term" value="P:sensory perception of sweet taste"/>
    <property type="evidence" value="ECO:0007669"/>
    <property type="project" value="UniProtKB-ARBA"/>
</dbReference>
<keyword evidence="10" id="KW-1185">Reference proteome</keyword>
<feature type="transmembrane region" description="Helical" evidence="8">
    <location>
        <begin position="57"/>
        <end position="78"/>
    </location>
</feature>
<keyword evidence="4 8" id="KW-0812">Transmembrane</keyword>
<dbReference type="Proteomes" id="UP001153737">
    <property type="component" value="Chromosome 9"/>
</dbReference>
<dbReference type="OrthoDB" id="5800391at2759"/>
<evidence type="ECO:0000313" key="9">
    <source>
        <dbReference type="EMBL" id="CAG9825065.1"/>
    </source>
</evidence>
<evidence type="ECO:0000256" key="2">
    <source>
        <dbReference type="ARBA" id="ARBA00005327"/>
    </source>
</evidence>
<dbReference type="InterPro" id="IPR009318">
    <property type="entry name" value="Gustatory_rcpt"/>
</dbReference>
<evidence type="ECO:0000256" key="7">
    <source>
        <dbReference type="ARBA" id="ARBA00023170"/>
    </source>
</evidence>
<evidence type="ECO:0000256" key="1">
    <source>
        <dbReference type="ARBA" id="ARBA00004651"/>
    </source>
</evidence>
<feature type="transmembrane region" description="Helical" evidence="8">
    <location>
        <begin position="149"/>
        <end position="169"/>
    </location>
</feature>
<sequence length="175" mass="20557">MDKIMNSHYGYPEDLDRRFKIFFIVFLLLAMSEYTLHVSSRYCHLKHEYQDLYEFEMYYGATFPQLFLFVPLNIYGAIYSSLLTVHASIVLSYNDLFIILLSIALALRFKQITDKLERHYKQIKRLLLQINFDNVALTGCRMFRITRGIVLSIAGAVVTYELVLIQFNMATNVKL</sequence>
<protein>
    <recommendedName>
        <fullName evidence="11">Gustatory receptor</fullName>
    </recommendedName>
</protein>
<keyword evidence="6 8" id="KW-0472">Membrane</keyword>
<dbReference type="PANTHER" id="PTHR21421">
    <property type="entry name" value="GUSTATORY RECEPTOR"/>
    <property type="match status" value="1"/>
</dbReference>
<dbReference type="AlphaFoldDB" id="A0A9N9SM36"/>
<proteinExistence type="inferred from homology"/>
<dbReference type="PANTHER" id="PTHR21421:SF29">
    <property type="entry name" value="GUSTATORY RECEPTOR 5A FOR TREHALOSE-RELATED"/>
    <property type="match status" value="1"/>
</dbReference>
<dbReference type="Pfam" id="PF06151">
    <property type="entry name" value="Trehalose_recp"/>
    <property type="match status" value="1"/>
</dbReference>
<dbReference type="GO" id="GO:0008527">
    <property type="term" value="F:taste receptor activity"/>
    <property type="evidence" value="ECO:0007669"/>
    <property type="project" value="InterPro"/>
</dbReference>
<organism evidence="9 10">
    <name type="scientific">Phaedon cochleariae</name>
    <name type="common">Mustard beetle</name>
    <dbReference type="NCBI Taxonomy" id="80249"/>
    <lineage>
        <taxon>Eukaryota</taxon>
        <taxon>Metazoa</taxon>
        <taxon>Ecdysozoa</taxon>
        <taxon>Arthropoda</taxon>
        <taxon>Hexapoda</taxon>
        <taxon>Insecta</taxon>
        <taxon>Pterygota</taxon>
        <taxon>Neoptera</taxon>
        <taxon>Endopterygota</taxon>
        <taxon>Coleoptera</taxon>
        <taxon>Polyphaga</taxon>
        <taxon>Cucujiformia</taxon>
        <taxon>Chrysomeloidea</taxon>
        <taxon>Chrysomelidae</taxon>
        <taxon>Chrysomelinae</taxon>
        <taxon>Chrysomelini</taxon>
        <taxon>Phaedon</taxon>
    </lineage>
</organism>
<evidence type="ECO:0000256" key="4">
    <source>
        <dbReference type="ARBA" id="ARBA00022692"/>
    </source>
</evidence>
<evidence type="ECO:0000313" key="10">
    <source>
        <dbReference type="Proteomes" id="UP001153737"/>
    </source>
</evidence>
<reference evidence="9" key="2">
    <citation type="submission" date="2022-10" db="EMBL/GenBank/DDBJ databases">
        <authorList>
            <consortium name="ENA_rothamsted_submissions"/>
            <consortium name="culmorum"/>
            <person name="King R."/>
        </authorList>
    </citation>
    <scope>NUCLEOTIDE SEQUENCE</scope>
</reference>
<keyword evidence="3" id="KW-1003">Cell membrane</keyword>
<name>A0A9N9SM36_PHACE</name>
<keyword evidence="5 8" id="KW-1133">Transmembrane helix</keyword>
<comment type="subcellular location">
    <subcellularLocation>
        <location evidence="1">Cell membrane</location>
        <topology evidence="1">Multi-pass membrane protein</topology>
    </subcellularLocation>
</comment>
<evidence type="ECO:0000256" key="3">
    <source>
        <dbReference type="ARBA" id="ARBA00022475"/>
    </source>
</evidence>
<feature type="transmembrane region" description="Helical" evidence="8">
    <location>
        <begin position="90"/>
        <end position="109"/>
    </location>
</feature>
<feature type="transmembrane region" description="Helical" evidence="8">
    <location>
        <begin position="20"/>
        <end position="36"/>
    </location>
</feature>
<comment type="similarity">
    <text evidence="2">Belongs to the insect chemoreceptor superfamily. Gustatory receptor (GR) family. Gr5a subfamily.</text>
</comment>
<gene>
    <name evidence="9" type="ORF">PHAECO_LOCUS12488</name>
</gene>
<reference evidence="9" key="1">
    <citation type="submission" date="2022-01" db="EMBL/GenBank/DDBJ databases">
        <authorList>
            <person name="King R."/>
        </authorList>
    </citation>
    <scope>NUCLEOTIDE SEQUENCE</scope>
</reference>
<accession>A0A9N9SM36</accession>
<evidence type="ECO:0000256" key="8">
    <source>
        <dbReference type="SAM" id="Phobius"/>
    </source>
</evidence>
<evidence type="ECO:0000256" key="5">
    <source>
        <dbReference type="ARBA" id="ARBA00022989"/>
    </source>
</evidence>
<dbReference type="EMBL" id="OU896715">
    <property type="protein sequence ID" value="CAG9825065.1"/>
    <property type="molecule type" value="Genomic_DNA"/>
</dbReference>
<keyword evidence="7" id="KW-0675">Receptor</keyword>
<evidence type="ECO:0008006" key="11">
    <source>
        <dbReference type="Google" id="ProtNLM"/>
    </source>
</evidence>
<dbReference type="GO" id="GO:0005886">
    <property type="term" value="C:plasma membrane"/>
    <property type="evidence" value="ECO:0007669"/>
    <property type="project" value="UniProtKB-SubCell"/>
</dbReference>